<reference evidence="1 2" key="1">
    <citation type="submission" date="2008-12" db="EMBL/GenBank/DDBJ databases">
        <authorList>
            <person name="Fulton L."/>
            <person name="Clifton S."/>
            <person name="Fulton B."/>
            <person name="Xu J."/>
            <person name="Minx P."/>
            <person name="Pepin K.H."/>
            <person name="Johnson M."/>
            <person name="Bhonagiri V."/>
            <person name="Nash W.E."/>
            <person name="Mardis E.R."/>
            <person name="Wilson R.K."/>
        </authorList>
    </citation>
    <scope>NUCLEOTIDE SEQUENCE [LARGE SCALE GENOMIC DNA]</scope>
    <source>
        <strain evidence="1 2">DSM 12042</strain>
    </source>
</reference>
<name>B9Y8L2_9FIRM</name>
<evidence type="ECO:0000313" key="1">
    <source>
        <dbReference type="EMBL" id="EEF67700.1"/>
    </source>
</evidence>
<protein>
    <submittedName>
        <fullName evidence="1">Uncharacterized protein</fullName>
    </submittedName>
</protein>
<dbReference type="HOGENOM" id="CLU_3271207_0_0_9"/>
<dbReference type="Proteomes" id="UP000005950">
    <property type="component" value="Unassembled WGS sequence"/>
</dbReference>
<comment type="caution">
    <text evidence="1">The sequence shown here is derived from an EMBL/GenBank/DDBJ whole genome shotgun (WGS) entry which is preliminary data.</text>
</comment>
<proteinExistence type="predicted"/>
<accession>B9Y8L2</accession>
<organism evidence="1 2">
    <name type="scientific">Holdemania filiformis DSM 12042</name>
    <dbReference type="NCBI Taxonomy" id="545696"/>
    <lineage>
        <taxon>Bacteria</taxon>
        <taxon>Bacillati</taxon>
        <taxon>Bacillota</taxon>
        <taxon>Erysipelotrichia</taxon>
        <taxon>Erysipelotrichales</taxon>
        <taxon>Erysipelotrichaceae</taxon>
        <taxon>Holdemania</taxon>
    </lineage>
</organism>
<reference evidence="1 2" key="2">
    <citation type="submission" date="2009-02" db="EMBL/GenBank/DDBJ databases">
        <title>Draft genome sequence of Holdemania filiformis DSM 12042.</title>
        <authorList>
            <person name="Sudarsanam P."/>
            <person name="Ley R."/>
            <person name="Guruge J."/>
            <person name="Turnbaugh P.J."/>
            <person name="Mahowald M."/>
            <person name="Liep D."/>
            <person name="Gordon J."/>
        </authorList>
    </citation>
    <scope>NUCLEOTIDE SEQUENCE [LARGE SCALE GENOMIC DNA]</scope>
    <source>
        <strain evidence="1 2">DSM 12042</strain>
    </source>
</reference>
<evidence type="ECO:0000313" key="2">
    <source>
        <dbReference type="Proteomes" id="UP000005950"/>
    </source>
</evidence>
<gene>
    <name evidence="1" type="ORF">HOLDEFILI_02159</name>
</gene>
<sequence length="41" mass="4809">MISKGGSHEEGTSRILSRSLLCYQNRERELNLKFQKTKNQK</sequence>
<dbReference type="AlphaFoldDB" id="B9Y8L2"/>
<dbReference type="EMBL" id="ACCF01000127">
    <property type="protein sequence ID" value="EEF67700.1"/>
    <property type="molecule type" value="Genomic_DNA"/>
</dbReference>